<keyword evidence="2" id="KW-0472">Membrane</keyword>
<feature type="transmembrane region" description="Helical" evidence="2">
    <location>
        <begin position="70"/>
        <end position="89"/>
    </location>
</feature>
<keyword evidence="4" id="KW-1185">Reference proteome</keyword>
<name>A0A6G1KQF2_9PLEO</name>
<evidence type="ECO:0000313" key="3">
    <source>
        <dbReference type="EMBL" id="KAF2714843.1"/>
    </source>
</evidence>
<keyword evidence="2" id="KW-1133">Transmembrane helix</keyword>
<evidence type="ECO:0000256" key="2">
    <source>
        <dbReference type="SAM" id="Phobius"/>
    </source>
</evidence>
<evidence type="ECO:0000313" key="4">
    <source>
        <dbReference type="Proteomes" id="UP000799428"/>
    </source>
</evidence>
<keyword evidence="2" id="KW-0812">Transmembrane</keyword>
<feature type="region of interest" description="Disordered" evidence="1">
    <location>
        <begin position="1"/>
        <end position="28"/>
    </location>
</feature>
<protein>
    <submittedName>
        <fullName evidence="3">Uncharacterized protein</fullName>
    </submittedName>
</protein>
<organism evidence="3 4">
    <name type="scientific">Pleomassaria siparia CBS 279.74</name>
    <dbReference type="NCBI Taxonomy" id="1314801"/>
    <lineage>
        <taxon>Eukaryota</taxon>
        <taxon>Fungi</taxon>
        <taxon>Dikarya</taxon>
        <taxon>Ascomycota</taxon>
        <taxon>Pezizomycotina</taxon>
        <taxon>Dothideomycetes</taxon>
        <taxon>Pleosporomycetidae</taxon>
        <taxon>Pleosporales</taxon>
        <taxon>Pleomassariaceae</taxon>
        <taxon>Pleomassaria</taxon>
    </lineage>
</organism>
<sequence length="92" mass="10208">MLKEMSGASQPVLGRRRRGGRRSFLIPSGGFPPREGLGIKIYASKVGVGGKSLGPHSRCHDEWRHQVMKMVIIAIIVIIIMITITVFVARRK</sequence>
<dbReference type="AlphaFoldDB" id="A0A6G1KQF2"/>
<dbReference type="EMBL" id="MU005764">
    <property type="protein sequence ID" value="KAF2714843.1"/>
    <property type="molecule type" value="Genomic_DNA"/>
</dbReference>
<reference evidence="3" key="1">
    <citation type="journal article" date="2020" name="Stud. Mycol.">
        <title>101 Dothideomycetes genomes: a test case for predicting lifestyles and emergence of pathogens.</title>
        <authorList>
            <person name="Haridas S."/>
            <person name="Albert R."/>
            <person name="Binder M."/>
            <person name="Bloem J."/>
            <person name="Labutti K."/>
            <person name="Salamov A."/>
            <person name="Andreopoulos B."/>
            <person name="Baker S."/>
            <person name="Barry K."/>
            <person name="Bills G."/>
            <person name="Bluhm B."/>
            <person name="Cannon C."/>
            <person name="Castanera R."/>
            <person name="Culley D."/>
            <person name="Daum C."/>
            <person name="Ezra D."/>
            <person name="Gonzalez J."/>
            <person name="Henrissat B."/>
            <person name="Kuo A."/>
            <person name="Liang C."/>
            <person name="Lipzen A."/>
            <person name="Lutzoni F."/>
            <person name="Magnuson J."/>
            <person name="Mondo S."/>
            <person name="Nolan M."/>
            <person name="Ohm R."/>
            <person name="Pangilinan J."/>
            <person name="Park H.-J."/>
            <person name="Ramirez L."/>
            <person name="Alfaro M."/>
            <person name="Sun H."/>
            <person name="Tritt A."/>
            <person name="Yoshinaga Y."/>
            <person name="Zwiers L.-H."/>
            <person name="Turgeon B."/>
            <person name="Goodwin S."/>
            <person name="Spatafora J."/>
            <person name="Crous P."/>
            <person name="Grigoriev I."/>
        </authorList>
    </citation>
    <scope>NUCLEOTIDE SEQUENCE</scope>
    <source>
        <strain evidence="3">CBS 279.74</strain>
    </source>
</reference>
<dbReference type="Proteomes" id="UP000799428">
    <property type="component" value="Unassembled WGS sequence"/>
</dbReference>
<gene>
    <name evidence="3" type="ORF">K504DRAFT_12103</name>
</gene>
<evidence type="ECO:0000256" key="1">
    <source>
        <dbReference type="SAM" id="MobiDB-lite"/>
    </source>
</evidence>
<proteinExistence type="predicted"/>
<accession>A0A6G1KQF2</accession>